<dbReference type="Proteomes" id="UP000719267">
    <property type="component" value="Unassembled WGS sequence"/>
</dbReference>
<accession>A0ABS6W2G0</accession>
<keyword evidence="3" id="KW-1185">Reference proteome</keyword>
<evidence type="ECO:0000313" key="2">
    <source>
        <dbReference type="EMBL" id="MBW2961319.1"/>
    </source>
</evidence>
<proteinExistence type="predicted"/>
<organism evidence="2 3">
    <name type="scientific">Mesonia aestuariivivens</name>
    <dbReference type="NCBI Taxonomy" id="2796128"/>
    <lineage>
        <taxon>Bacteria</taxon>
        <taxon>Pseudomonadati</taxon>
        <taxon>Bacteroidota</taxon>
        <taxon>Flavobacteriia</taxon>
        <taxon>Flavobacteriales</taxon>
        <taxon>Flavobacteriaceae</taxon>
        <taxon>Mesonia</taxon>
    </lineage>
</organism>
<keyword evidence="1" id="KW-0732">Signal</keyword>
<gene>
    <name evidence="2" type="ORF">KW502_05860</name>
</gene>
<sequence>MRYLLYLSLILTLFFSSCKQDKTKSSSTFVGGEIVNSNEDFITLEKDGEFIDSIPLDENGKFSYEFDDEKFKSGLYTFRHAPEGQVFYIEKNDSLLLRVNTKEFDESIMYTGNKAKENNFLMEMYLLNEKDNDVILSYYKVSPEKFAQKTDSIKKSRKKDLLKLQENNNFSKPFLLLANETIDYEYYDLRERYAYLINKYFNEFRNKIPKEFFSYRKEVNFNNKELQSYYVYQRFLDNYLKNKAIDRCVSKQKNTSNCFNTESVQNLKNRLIIADSIFKIKNLRNKFIGSFARKQINNSRNDQQIDSSLQLLKSFNFPDKKFEELKKLGEIQKNYFEGNDVSKARLISTEHENILLKDILNKPTITFTWSIYASSNHTRQHDRINELRNRYPEFNFLGVNIDSEESYNLWIKSLDNFDYDKDFEVKIRARGQDIDVYKNFINKILLINRKGIITKANLNIYDPNFEVYLLEYLN</sequence>
<comment type="caution">
    <text evidence="2">The sequence shown here is derived from an EMBL/GenBank/DDBJ whole genome shotgun (WGS) entry which is preliminary data.</text>
</comment>
<dbReference type="RefSeq" id="WP_219039608.1">
    <property type="nucleotide sequence ID" value="NZ_JAHWDF010000005.1"/>
</dbReference>
<protein>
    <recommendedName>
        <fullName evidence="4">Thioredoxin domain-containing protein</fullName>
    </recommendedName>
</protein>
<evidence type="ECO:0008006" key="4">
    <source>
        <dbReference type="Google" id="ProtNLM"/>
    </source>
</evidence>
<dbReference type="PROSITE" id="PS51257">
    <property type="entry name" value="PROKAR_LIPOPROTEIN"/>
    <property type="match status" value="1"/>
</dbReference>
<name>A0ABS6W2G0_9FLAO</name>
<evidence type="ECO:0000256" key="1">
    <source>
        <dbReference type="SAM" id="SignalP"/>
    </source>
</evidence>
<reference evidence="2 3" key="1">
    <citation type="submission" date="2021-07" db="EMBL/GenBank/DDBJ databases">
        <title>Mesonia aestuariivivens sp. nov., isolated from a tidal flat.</title>
        <authorList>
            <person name="Kim Y.-O."/>
            <person name="Yoon J.-H."/>
        </authorList>
    </citation>
    <scope>NUCLEOTIDE SEQUENCE [LARGE SCALE GENOMIC DNA]</scope>
    <source>
        <strain evidence="2 3">JHPTF-M18</strain>
    </source>
</reference>
<feature type="signal peptide" evidence="1">
    <location>
        <begin position="1"/>
        <end position="19"/>
    </location>
</feature>
<evidence type="ECO:0000313" key="3">
    <source>
        <dbReference type="Proteomes" id="UP000719267"/>
    </source>
</evidence>
<dbReference type="EMBL" id="JAHWDF010000005">
    <property type="protein sequence ID" value="MBW2961319.1"/>
    <property type="molecule type" value="Genomic_DNA"/>
</dbReference>
<feature type="chain" id="PRO_5045678930" description="Thioredoxin domain-containing protein" evidence="1">
    <location>
        <begin position="20"/>
        <end position="474"/>
    </location>
</feature>